<dbReference type="InterPro" id="IPR036388">
    <property type="entry name" value="WH-like_DNA-bd_sf"/>
</dbReference>
<keyword evidence="3" id="KW-0949">S-adenosyl-L-methionine</keyword>
<dbReference type="GO" id="GO:0008171">
    <property type="term" value="F:O-methyltransferase activity"/>
    <property type="evidence" value="ECO:0007669"/>
    <property type="project" value="InterPro"/>
</dbReference>
<dbReference type="PROSITE" id="PS51683">
    <property type="entry name" value="SAM_OMT_II"/>
    <property type="match status" value="1"/>
</dbReference>
<dbReference type="InterPro" id="IPR001077">
    <property type="entry name" value="COMT_C"/>
</dbReference>
<dbReference type="Gramene" id="OB07G19120.1">
    <property type="protein sequence ID" value="OB07G19120.1"/>
    <property type="gene ID" value="OB07G19120"/>
</dbReference>
<evidence type="ECO:0000256" key="2">
    <source>
        <dbReference type="ARBA" id="ARBA00022679"/>
    </source>
</evidence>
<dbReference type="FunFam" id="3.40.50.150:FF:000206">
    <property type="entry name" value="O-methyltransferase ZRP4"/>
    <property type="match status" value="1"/>
</dbReference>
<feature type="domain" description="O-methyltransferase dimerisation" evidence="6">
    <location>
        <begin position="26"/>
        <end position="121"/>
    </location>
</feature>
<sequence>MDHKLLADASPDHDMPAVAALVELNHHVLGYVKSMALKCAVDLGVPGAIHRRGGAASLAAIHADTAVHPSKLADLQRLMEMLSTTGIFSSTIGAADINGDGGGGGGAVAYRLTAASRVLVGSRSLSPEVQFVVCPHLVSSFFSLRDYGLPAPPSLAASGSSSSLFEVAHGCSQWEMAAKDSTLNSVLNAAMAAESQIFLEAVVAGKGRHVFGGLSSLVDVGGGYGAATEVIAREFPHIKCTVLDLPHVVSQAPVTGDGKVHFVAGDMFESVPRADAVVLKNILHDWSDDDCVKILQRCKEAIPGRNAGGKVIIMDMVRGSGPRDKGISEMEATRNLFMMHINGMERDEHEWKKIFCAAGFSNDCQIIPVLGPFAVIEIYS</sequence>
<dbReference type="Gene3D" id="1.10.10.10">
    <property type="entry name" value="Winged helix-like DNA-binding domain superfamily/Winged helix DNA-binding domain"/>
    <property type="match status" value="1"/>
</dbReference>
<dbReference type="AlphaFoldDB" id="J3MKI0"/>
<accession>J3MKI0</accession>
<evidence type="ECO:0000259" key="5">
    <source>
        <dbReference type="Pfam" id="PF00891"/>
    </source>
</evidence>
<feature type="active site" description="Proton acceptor" evidence="4">
    <location>
        <position position="284"/>
    </location>
</feature>
<dbReference type="SUPFAM" id="SSF46785">
    <property type="entry name" value="Winged helix' DNA-binding domain"/>
    <property type="match status" value="1"/>
</dbReference>
<keyword evidence="8" id="KW-1185">Reference proteome</keyword>
<proteinExistence type="predicted"/>
<evidence type="ECO:0000313" key="7">
    <source>
        <dbReference type="EnsemblPlants" id="OB07G19120.1"/>
    </source>
</evidence>
<feature type="domain" description="O-methyltransferase C-terminal" evidence="5">
    <location>
        <begin position="161"/>
        <end position="361"/>
    </location>
</feature>
<dbReference type="OMA" id="WKKIFCA"/>
<name>J3MKI0_ORYBR</name>
<evidence type="ECO:0000256" key="4">
    <source>
        <dbReference type="PIRSR" id="PIRSR005739-1"/>
    </source>
</evidence>
<keyword evidence="1" id="KW-0489">Methyltransferase</keyword>
<dbReference type="Pfam" id="PF00891">
    <property type="entry name" value="Methyltransf_2"/>
    <property type="match status" value="1"/>
</dbReference>
<dbReference type="InterPro" id="IPR012967">
    <property type="entry name" value="COMT_dimerisation"/>
</dbReference>
<evidence type="ECO:0000313" key="8">
    <source>
        <dbReference type="Proteomes" id="UP000006038"/>
    </source>
</evidence>
<evidence type="ECO:0008006" key="9">
    <source>
        <dbReference type="Google" id="ProtNLM"/>
    </source>
</evidence>
<evidence type="ECO:0000259" key="6">
    <source>
        <dbReference type="Pfam" id="PF08100"/>
    </source>
</evidence>
<protein>
    <recommendedName>
        <fullName evidence="9">O-methyltransferase domain-containing protein</fullName>
    </recommendedName>
</protein>
<dbReference type="InterPro" id="IPR036390">
    <property type="entry name" value="WH_DNA-bd_sf"/>
</dbReference>
<gene>
    <name evidence="7" type="primary">LOC102705362</name>
</gene>
<dbReference type="Pfam" id="PF08100">
    <property type="entry name" value="Dimerisation"/>
    <property type="match status" value="1"/>
</dbReference>
<dbReference type="CDD" id="cd02440">
    <property type="entry name" value="AdoMet_MTases"/>
    <property type="match status" value="1"/>
</dbReference>
<dbReference type="InterPro" id="IPR016461">
    <property type="entry name" value="COMT-like"/>
</dbReference>
<reference evidence="7" key="1">
    <citation type="journal article" date="2013" name="Nat. Commun.">
        <title>Whole-genome sequencing of Oryza brachyantha reveals mechanisms underlying Oryza genome evolution.</title>
        <authorList>
            <person name="Chen J."/>
            <person name="Huang Q."/>
            <person name="Gao D."/>
            <person name="Wang J."/>
            <person name="Lang Y."/>
            <person name="Liu T."/>
            <person name="Li B."/>
            <person name="Bai Z."/>
            <person name="Luis Goicoechea J."/>
            <person name="Liang C."/>
            <person name="Chen C."/>
            <person name="Zhang W."/>
            <person name="Sun S."/>
            <person name="Liao Y."/>
            <person name="Zhang X."/>
            <person name="Yang L."/>
            <person name="Song C."/>
            <person name="Wang M."/>
            <person name="Shi J."/>
            <person name="Liu G."/>
            <person name="Liu J."/>
            <person name="Zhou H."/>
            <person name="Zhou W."/>
            <person name="Yu Q."/>
            <person name="An N."/>
            <person name="Chen Y."/>
            <person name="Cai Q."/>
            <person name="Wang B."/>
            <person name="Liu B."/>
            <person name="Min J."/>
            <person name="Huang Y."/>
            <person name="Wu H."/>
            <person name="Li Z."/>
            <person name="Zhang Y."/>
            <person name="Yin Y."/>
            <person name="Song W."/>
            <person name="Jiang J."/>
            <person name="Jackson S.A."/>
            <person name="Wing R.A."/>
            <person name="Wang J."/>
            <person name="Chen M."/>
        </authorList>
    </citation>
    <scope>NUCLEOTIDE SEQUENCE [LARGE SCALE GENOMIC DNA]</scope>
    <source>
        <strain evidence="7">cv. IRGC 101232</strain>
    </source>
</reference>
<dbReference type="EnsemblPlants" id="OB07G19120.1">
    <property type="protein sequence ID" value="OB07G19120.1"/>
    <property type="gene ID" value="OB07G19120"/>
</dbReference>
<dbReference type="eggNOG" id="KOG3178">
    <property type="taxonomic scope" value="Eukaryota"/>
</dbReference>
<keyword evidence="2" id="KW-0808">Transferase</keyword>
<dbReference type="PANTHER" id="PTHR11746">
    <property type="entry name" value="O-METHYLTRANSFERASE"/>
    <property type="match status" value="1"/>
</dbReference>
<dbReference type="Gene3D" id="3.40.50.150">
    <property type="entry name" value="Vaccinia Virus protein VP39"/>
    <property type="match status" value="1"/>
</dbReference>
<dbReference type="HOGENOM" id="CLU_005533_7_0_1"/>
<dbReference type="Proteomes" id="UP000006038">
    <property type="component" value="Chromosome 7"/>
</dbReference>
<reference evidence="7" key="2">
    <citation type="submission" date="2013-04" db="UniProtKB">
        <authorList>
            <consortium name="EnsemblPlants"/>
        </authorList>
    </citation>
    <scope>IDENTIFICATION</scope>
</reference>
<evidence type="ECO:0000256" key="1">
    <source>
        <dbReference type="ARBA" id="ARBA00022603"/>
    </source>
</evidence>
<dbReference type="GO" id="GO:0032259">
    <property type="term" value="P:methylation"/>
    <property type="evidence" value="ECO:0007669"/>
    <property type="project" value="UniProtKB-KW"/>
</dbReference>
<evidence type="ECO:0000256" key="3">
    <source>
        <dbReference type="ARBA" id="ARBA00022691"/>
    </source>
</evidence>
<dbReference type="GO" id="GO:0046983">
    <property type="term" value="F:protein dimerization activity"/>
    <property type="evidence" value="ECO:0007669"/>
    <property type="project" value="InterPro"/>
</dbReference>
<dbReference type="PIRSF" id="PIRSF005739">
    <property type="entry name" value="O-mtase"/>
    <property type="match status" value="1"/>
</dbReference>
<organism evidence="7">
    <name type="scientific">Oryza brachyantha</name>
    <name type="common">malo sina</name>
    <dbReference type="NCBI Taxonomy" id="4533"/>
    <lineage>
        <taxon>Eukaryota</taxon>
        <taxon>Viridiplantae</taxon>
        <taxon>Streptophyta</taxon>
        <taxon>Embryophyta</taxon>
        <taxon>Tracheophyta</taxon>
        <taxon>Spermatophyta</taxon>
        <taxon>Magnoliopsida</taxon>
        <taxon>Liliopsida</taxon>
        <taxon>Poales</taxon>
        <taxon>Poaceae</taxon>
        <taxon>BOP clade</taxon>
        <taxon>Oryzoideae</taxon>
        <taxon>Oryzeae</taxon>
        <taxon>Oryzinae</taxon>
        <taxon>Oryza</taxon>
    </lineage>
</organism>
<dbReference type="SUPFAM" id="SSF53335">
    <property type="entry name" value="S-adenosyl-L-methionine-dependent methyltransferases"/>
    <property type="match status" value="1"/>
</dbReference>
<dbReference type="InterPro" id="IPR029063">
    <property type="entry name" value="SAM-dependent_MTases_sf"/>
</dbReference>